<reference evidence="2" key="2">
    <citation type="submission" date="2019-07" db="EMBL/GenBank/DDBJ databases">
        <authorList>
            <person name="Yang Y."/>
            <person name="Bocs S."/>
            <person name="Baudouin L."/>
        </authorList>
    </citation>
    <scope>NUCLEOTIDE SEQUENCE</scope>
    <source>
        <tissue evidence="2">Spear leaf of Hainan Tall coconut</tissue>
    </source>
</reference>
<proteinExistence type="predicted"/>
<protein>
    <submittedName>
        <fullName evidence="2">Uncharacterized protein</fullName>
    </submittedName>
</protein>
<name>A0A8K0ICM0_COCNU</name>
<keyword evidence="3" id="KW-1185">Reference proteome</keyword>
<evidence type="ECO:0000313" key="2">
    <source>
        <dbReference type="EMBL" id="KAG1347412.1"/>
    </source>
</evidence>
<reference evidence="2" key="1">
    <citation type="journal article" date="2017" name="Gigascience">
        <title>The genome draft of coconut (Cocos nucifera).</title>
        <authorList>
            <person name="Xiao Y."/>
            <person name="Xu P."/>
            <person name="Fan H."/>
            <person name="Baudouin L."/>
            <person name="Xia W."/>
            <person name="Bocs S."/>
            <person name="Xu J."/>
            <person name="Li Q."/>
            <person name="Guo A."/>
            <person name="Zhou L."/>
            <person name="Li J."/>
            <person name="Wu Y."/>
            <person name="Ma Z."/>
            <person name="Armero A."/>
            <person name="Issali A.E."/>
            <person name="Liu N."/>
            <person name="Peng M."/>
            <person name="Yang Y."/>
        </authorList>
    </citation>
    <scope>NUCLEOTIDE SEQUENCE</scope>
    <source>
        <tissue evidence="2">Spear leaf of Hainan Tall coconut</tissue>
    </source>
</reference>
<sequence length="217" mass="26576">MEEEEKKKDEKKMKEEKKKREEVDKRVQEEKKKEEDKKKREHEERKIKEEKKVMEKKKMEEEERKREEEKKVEMKEEKNKEEDKPKMPTYSLERRIKKENRIRKTSHPIEDLNYEIRMPTKKTKIESKSKKVSFLDLSNISSIQQNEDERFIEHSYEYQGKGSLSKEDDGIIEMFFEIIFNNAEVGSITRSNLYDLLFAWMIIDDIIDTDQNFLRKK</sequence>
<evidence type="ECO:0000313" key="3">
    <source>
        <dbReference type="Proteomes" id="UP000797356"/>
    </source>
</evidence>
<comment type="caution">
    <text evidence="2">The sequence shown here is derived from an EMBL/GenBank/DDBJ whole genome shotgun (WGS) entry which is preliminary data.</text>
</comment>
<accession>A0A8K0ICM0</accession>
<dbReference type="EMBL" id="CM017877">
    <property type="protein sequence ID" value="KAG1347412.1"/>
    <property type="molecule type" value="Genomic_DNA"/>
</dbReference>
<evidence type="ECO:0000256" key="1">
    <source>
        <dbReference type="SAM" id="MobiDB-lite"/>
    </source>
</evidence>
<gene>
    <name evidence="2" type="ORF">COCNU_06G012410</name>
</gene>
<dbReference type="Proteomes" id="UP000797356">
    <property type="component" value="Chromosome 6"/>
</dbReference>
<feature type="region of interest" description="Disordered" evidence="1">
    <location>
        <begin position="1"/>
        <end position="89"/>
    </location>
</feature>
<dbReference type="AlphaFoldDB" id="A0A8K0ICM0"/>
<organism evidence="2 3">
    <name type="scientific">Cocos nucifera</name>
    <name type="common">Coconut palm</name>
    <dbReference type="NCBI Taxonomy" id="13894"/>
    <lineage>
        <taxon>Eukaryota</taxon>
        <taxon>Viridiplantae</taxon>
        <taxon>Streptophyta</taxon>
        <taxon>Embryophyta</taxon>
        <taxon>Tracheophyta</taxon>
        <taxon>Spermatophyta</taxon>
        <taxon>Magnoliopsida</taxon>
        <taxon>Liliopsida</taxon>
        <taxon>Arecaceae</taxon>
        <taxon>Arecoideae</taxon>
        <taxon>Cocoseae</taxon>
        <taxon>Attaleinae</taxon>
        <taxon>Cocos</taxon>
    </lineage>
</organism>